<dbReference type="AlphaFoldDB" id="A0A4R0R9M3"/>
<evidence type="ECO:0000313" key="3">
    <source>
        <dbReference type="Proteomes" id="UP000292702"/>
    </source>
</evidence>
<organism evidence="2 3">
    <name type="scientific">Steccherinum ochraceum</name>
    <dbReference type="NCBI Taxonomy" id="92696"/>
    <lineage>
        <taxon>Eukaryota</taxon>
        <taxon>Fungi</taxon>
        <taxon>Dikarya</taxon>
        <taxon>Basidiomycota</taxon>
        <taxon>Agaricomycotina</taxon>
        <taxon>Agaricomycetes</taxon>
        <taxon>Polyporales</taxon>
        <taxon>Steccherinaceae</taxon>
        <taxon>Steccherinum</taxon>
    </lineage>
</organism>
<reference evidence="2 3" key="1">
    <citation type="submission" date="2018-11" db="EMBL/GenBank/DDBJ databases">
        <title>Genome assembly of Steccherinum ochraceum LE-BIN_3174, the white-rot fungus of the Steccherinaceae family (The Residual Polyporoid clade, Polyporales, Basidiomycota).</title>
        <authorList>
            <person name="Fedorova T.V."/>
            <person name="Glazunova O.A."/>
            <person name="Landesman E.O."/>
            <person name="Moiseenko K.V."/>
            <person name="Psurtseva N.V."/>
            <person name="Savinova O.S."/>
            <person name="Shakhova N.V."/>
            <person name="Tyazhelova T.V."/>
            <person name="Vasina D.V."/>
        </authorList>
    </citation>
    <scope>NUCLEOTIDE SEQUENCE [LARGE SCALE GENOMIC DNA]</scope>
    <source>
        <strain evidence="2 3">LE-BIN_3174</strain>
    </source>
</reference>
<accession>A0A4R0R9M3</accession>
<feature type="region of interest" description="Disordered" evidence="1">
    <location>
        <begin position="1"/>
        <end position="25"/>
    </location>
</feature>
<dbReference type="EMBL" id="RWJN01000308">
    <property type="protein sequence ID" value="TCD63313.1"/>
    <property type="molecule type" value="Genomic_DNA"/>
</dbReference>
<dbReference type="Proteomes" id="UP000292702">
    <property type="component" value="Unassembled WGS sequence"/>
</dbReference>
<dbReference type="Gene3D" id="6.10.140.2220">
    <property type="match status" value="1"/>
</dbReference>
<name>A0A4R0R9M3_9APHY</name>
<sequence length="415" mass="45992">MSYTASAIGRGGPGEPQEDAGIRGFLLTDGGTLPPRLPTIAIVREQMKTFIPLISKYLAANARPQTTAPTAASENSLELFTIFTQHQSLFHFSVLAVIADIPHDLAVNILTVLEILLSMTGRNGLRASLEQSTFCGVPMDPSGCYKLQMTANNRKIWLSLRHDVNLPVVALKTTYEMVQQHKQDLIDQRSPYLNTPWRDPDGKKTLYVQLADALVFSNKLGETTKYLLEQLWEWAKTDHDTSLLKPSKALRKNVVLIVRTHLSLVLSQLEGPGNAEKSKQHTDWVVSKYRPNRHVRASLASYVLRPGLPEHPVAKALGPEWFDSPGLSWRPPIPTEIPSKFVTAACGGCEKVAPRLELLKCSRCQSVFYWCVGLVRAVGGEKLMRGVVDSSRECQKAAWKQHKSACKPVEDAHAG</sequence>
<evidence type="ECO:0008006" key="4">
    <source>
        <dbReference type="Google" id="ProtNLM"/>
    </source>
</evidence>
<protein>
    <recommendedName>
        <fullName evidence="4">MYND-type domain-containing protein</fullName>
    </recommendedName>
</protein>
<evidence type="ECO:0000313" key="2">
    <source>
        <dbReference type="EMBL" id="TCD63313.1"/>
    </source>
</evidence>
<dbReference type="OrthoDB" id="432970at2759"/>
<comment type="caution">
    <text evidence="2">The sequence shown here is derived from an EMBL/GenBank/DDBJ whole genome shotgun (WGS) entry which is preliminary data.</text>
</comment>
<evidence type="ECO:0000256" key="1">
    <source>
        <dbReference type="SAM" id="MobiDB-lite"/>
    </source>
</evidence>
<proteinExistence type="predicted"/>
<keyword evidence="3" id="KW-1185">Reference proteome</keyword>
<gene>
    <name evidence="2" type="ORF">EIP91_005694</name>
</gene>